<evidence type="ECO:0000256" key="2">
    <source>
        <dbReference type="ARBA" id="ARBA00010145"/>
    </source>
</evidence>
<dbReference type="EMBL" id="CP003944">
    <property type="protein sequence ID" value="AFZ49359.1"/>
    <property type="molecule type" value="Genomic_DNA"/>
</dbReference>
<evidence type="ECO:0000256" key="7">
    <source>
        <dbReference type="ARBA" id="ARBA00023136"/>
    </source>
</evidence>
<gene>
    <name evidence="9" type="ORF">Dacsa_0581</name>
</gene>
<keyword evidence="10" id="KW-1185">Reference proteome</keyword>
<name>K9YR29_DACS8</name>
<comment type="subcellular location">
    <subcellularLocation>
        <location evidence="1">Cell membrane</location>
        <topology evidence="1">Multi-pass membrane protein</topology>
    </subcellularLocation>
</comment>
<dbReference type="PANTHER" id="PTHR36838:SF1">
    <property type="entry name" value="SLR1864 PROTEIN"/>
    <property type="match status" value="1"/>
</dbReference>
<evidence type="ECO:0000313" key="9">
    <source>
        <dbReference type="EMBL" id="AFZ49359.1"/>
    </source>
</evidence>
<feature type="transmembrane region" description="Helical" evidence="8">
    <location>
        <begin position="192"/>
        <end position="210"/>
    </location>
</feature>
<dbReference type="STRING" id="13035.Dacsa_0581"/>
<keyword evidence="4" id="KW-1003">Cell membrane</keyword>
<dbReference type="InterPro" id="IPR038770">
    <property type="entry name" value="Na+/solute_symporter_sf"/>
</dbReference>
<dbReference type="Pfam" id="PF03547">
    <property type="entry name" value="Mem_trans"/>
    <property type="match status" value="1"/>
</dbReference>
<dbReference type="GO" id="GO:0005886">
    <property type="term" value="C:plasma membrane"/>
    <property type="evidence" value="ECO:0007669"/>
    <property type="project" value="UniProtKB-SubCell"/>
</dbReference>
<keyword evidence="3" id="KW-0813">Transport</keyword>
<dbReference type="PANTHER" id="PTHR36838">
    <property type="entry name" value="AUXIN EFFLUX CARRIER FAMILY PROTEIN"/>
    <property type="match status" value="1"/>
</dbReference>
<feature type="transmembrane region" description="Helical" evidence="8">
    <location>
        <begin position="122"/>
        <end position="142"/>
    </location>
</feature>
<feature type="transmembrane region" description="Helical" evidence="8">
    <location>
        <begin position="275"/>
        <end position="294"/>
    </location>
</feature>
<protein>
    <submittedName>
        <fullName evidence="9">Permease</fullName>
    </submittedName>
</protein>
<dbReference type="Gene3D" id="1.20.1530.20">
    <property type="match status" value="1"/>
</dbReference>
<dbReference type="InterPro" id="IPR004776">
    <property type="entry name" value="Mem_transp_PIN-like"/>
</dbReference>
<keyword evidence="7 8" id="KW-0472">Membrane</keyword>
<proteinExistence type="inferred from homology"/>
<keyword evidence="5 8" id="KW-0812">Transmembrane</keyword>
<accession>K9YR29</accession>
<feature type="transmembrane region" description="Helical" evidence="8">
    <location>
        <begin position="149"/>
        <end position="172"/>
    </location>
</feature>
<feature type="transmembrane region" description="Helical" evidence="8">
    <location>
        <begin position="222"/>
        <end position="240"/>
    </location>
</feature>
<evidence type="ECO:0000313" key="10">
    <source>
        <dbReference type="Proteomes" id="UP000010482"/>
    </source>
</evidence>
<reference evidence="9" key="1">
    <citation type="submission" date="2012-04" db="EMBL/GenBank/DDBJ databases">
        <title>Finished genome of Dactylococcopsis salina PCC 8305.</title>
        <authorList>
            <consortium name="US DOE Joint Genome Institute"/>
            <person name="Gugger M."/>
            <person name="Coursin T."/>
            <person name="Rippka R."/>
            <person name="Tandeau De Marsac N."/>
            <person name="Huntemann M."/>
            <person name="Wei C.-L."/>
            <person name="Han J."/>
            <person name="Detter J.C."/>
            <person name="Han C."/>
            <person name="Tapia R."/>
            <person name="Daligault H."/>
            <person name="Chen A."/>
            <person name="Krypides N."/>
            <person name="Mavromatis K."/>
            <person name="Markowitz V."/>
            <person name="Szeto E."/>
            <person name="Ivanova N."/>
            <person name="Ovchinnikova G."/>
            <person name="Pagani I."/>
            <person name="Pati A."/>
            <person name="Goodwin L."/>
            <person name="Peters L."/>
            <person name="Pitluck S."/>
            <person name="Woyke T."/>
            <person name="Kerfeld C."/>
        </authorList>
    </citation>
    <scope>NUCLEOTIDE SEQUENCE [LARGE SCALE GENOMIC DNA]</scope>
    <source>
        <strain evidence="9">PCC 8305</strain>
    </source>
</reference>
<evidence type="ECO:0000256" key="4">
    <source>
        <dbReference type="ARBA" id="ARBA00022475"/>
    </source>
</evidence>
<dbReference type="HOGENOM" id="CLU_056175_4_0_3"/>
<dbReference type="Proteomes" id="UP000010482">
    <property type="component" value="Chromosome"/>
</dbReference>
<dbReference type="OrthoDB" id="527159at2"/>
<evidence type="ECO:0000256" key="5">
    <source>
        <dbReference type="ARBA" id="ARBA00022692"/>
    </source>
</evidence>
<comment type="similarity">
    <text evidence="2">Belongs to the auxin efflux carrier (TC 2.A.69) family.</text>
</comment>
<feature type="transmembrane region" description="Helical" evidence="8">
    <location>
        <begin position="7"/>
        <end position="25"/>
    </location>
</feature>
<dbReference type="RefSeq" id="WP_015228371.1">
    <property type="nucleotide sequence ID" value="NC_019780.1"/>
</dbReference>
<dbReference type="eggNOG" id="COG0679">
    <property type="taxonomic scope" value="Bacteria"/>
</dbReference>
<sequence length="303" mass="32198">MTVLLPAIIPVALIIFIGAIGQRYLSLDQATLSQLALYILIPALVGDKLYRTTIAPQGALGLVAGFIITSGLLYLLVLGINRLGNLSETVGKSLIATTMFGNVGNLGLPLNSFAFGEAGLERAIICLITSAILLFGVIPALLKGNGWKYGVVMTLKLPLFWAMIAGIVFHLLNVEFPYRLDAGIEQLGKASIPIALIILGMQLASTRFTVGKYQLFASVLRLIIAPAIALFVGIMLNLTGLDLKVLVLQTAMPAAVNTVLMVGEFGGEPDRAAKTVVVSTVLSFISLPAVLWILTNFQPLPTN</sequence>
<feature type="transmembrane region" description="Helical" evidence="8">
    <location>
        <begin position="59"/>
        <end position="80"/>
    </location>
</feature>
<evidence type="ECO:0000256" key="6">
    <source>
        <dbReference type="ARBA" id="ARBA00022989"/>
    </source>
</evidence>
<dbReference type="AlphaFoldDB" id="K9YR29"/>
<evidence type="ECO:0000256" key="3">
    <source>
        <dbReference type="ARBA" id="ARBA00022448"/>
    </source>
</evidence>
<dbReference type="GO" id="GO:0055085">
    <property type="term" value="P:transmembrane transport"/>
    <property type="evidence" value="ECO:0007669"/>
    <property type="project" value="InterPro"/>
</dbReference>
<evidence type="ECO:0000256" key="8">
    <source>
        <dbReference type="SAM" id="Phobius"/>
    </source>
</evidence>
<evidence type="ECO:0000256" key="1">
    <source>
        <dbReference type="ARBA" id="ARBA00004651"/>
    </source>
</evidence>
<keyword evidence="6 8" id="KW-1133">Transmembrane helix</keyword>
<organism evidence="9 10">
    <name type="scientific">Dactylococcopsis salina (strain PCC 8305)</name>
    <name type="common">Myxobactron salinum</name>
    <dbReference type="NCBI Taxonomy" id="13035"/>
    <lineage>
        <taxon>Bacteria</taxon>
        <taxon>Bacillati</taxon>
        <taxon>Cyanobacteriota</taxon>
        <taxon>Cyanophyceae</taxon>
        <taxon>Nodosilineales</taxon>
        <taxon>Cymatolegaceae</taxon>
        <taxon>Dactylococcopsis</taxon>
    </lineage>
</organism>
<dbReference type="KEGG" id="dsl:Dacsa_0581"/>